<dbReference type="SUPFAM" id="SSF46785">
    <property type="entry name" value="Winged helix' DNA-binding domain"/>
    <property type="match status" value="1"/>
</dbReference>
<sequence>MQNKEQRVQKLIKQFEVLLYHFNDVEEYKKQVLETNLLEQGHEELRNVGVSLAECHVIDCIERNEMFNTTAIAKKLNITKGGISKIATKLMKKNMIEAYRLADNQKEIYYRLKPLGRKVFELHEISHKEAEEVFKQIFSTYSQGELEFASRFLADVTAAIRTTTGSKKR</sequence>
<evidence type="ECO:0000313" key="5">
    <source>
        <dbReference type="EMBL" id="SCM79271.1"/>
    </source>
</evidence>
<dbReference type="EMBL" id="FMJE01000002">
    <property type="protein sequence ID" value="SCM79271.1"/>
    <property type="molecule type" value="Genomic_DNA"/>
</dbReference>
<dbReference type="AlphaFoldDB" id="A0A212LP54"/>
<name>A0A212LP54_9FIRM</name>
<dbReference type="Pfam" id="PF01047">
    <property type="entry name" value="MarR"/>
    <property type="match status" value="1"/>
</dbReference>
<evidence type="ECO:0000256" key="1">
    <source>
        <dbReference type="ARBA" id="ARBA00023015"/>
    </source>
</evidence>
<keyword evidence="2" id="KW-0238">DNA-binding</keyword>
<gene>
    <name evidence="5" type="ORF">KL86SPO_20485</name>
</gene>
<dbReference type="InterPro" id="IPR000835">
    <property type="entry name" value="HTH_MarR-typ"/>
</dbReference>
<organism evidence="5">
    <name type="scientific">uncultured Sporomusa sp</name>
    <dbReference type="NCBI Taxonomy" id="307249"/>
    <lineage>
        <taxon>Bacteria</taxon>
        <taxon>Bacillati</taxon>
        <taxon>Bacillota</taxon>
        <taxon>Negativicutes</taxon>
        <taxon>Selenomonadales</taxon>
        <taxon>Sporomusaceae</taxon>
        <taxon>Sporomusa</taxon>
        <taxon>environmental samples</taxon>
    </lineage>
</organism>
<dbReference type="PANTHER" id="PTHR35790">
    <property type="entry name" value="HTH-TYPE TRANSCRIPTIONAL REGULATOR PCHR"/>
    <property type="match status" value="1"/>
</dbReference>
<keyword evidence="3" id="KW-0804">Transcription</keyword>
<evidence type="ECO:0000259" key="4">
    <source>
        <dbReference type="SMART" id="SM00347"/>
    </source>
</evidence>
<reference evidence="5" key="1">
    <citation type="submission" date="2016-08" db="EMBL/GenBank/DDBJ databases">
        <authorList>
            <person name="Seilhamer J.J."/>
        </authorList>
    </citation>
    <scope>NUCLEOTIDE SEQUENCE</scope>
    <source>
        <strain evidence="5">86</strain>
    </source>
</reference>
<dbReference type="SMART" id="SM00347">
    <property type="entry name" value="HTH_MARR"/>
    <property type="match status" value="1"/>
</dbReference>
<dbReference type="GO" id="GO:0003700">
    <property type="term" value="F:DNA-binding transcription factor activity"/>
    <property type="evidence" value="ECO:0007669"/>
    <property type="project" value="InterPro"/>
</dbReference>
<keyword evidence="1" id="KW-0805">Transcription regulation</keyword>
<evidence type="ECO:0000256" key="2">
    <source>
        <dbReference type="ARBA" id="ARBA00023125"/>
    </source>
</evidence>
<protein>
    <submittedName>
        <fullName evidence="5">MarR family transcriptional regulator</fullName>
    </submittedName>
</protein>
<dbReference type="InterPro" id="IPR052067">
    <property type="entry name" value="Metal_resp_HTH_trans_reg"/>
</dbReference>
<evidence type="ECO:0000256" key="3">
    <source>
        <dbReference type="ARBA" id="ARBA00023163"/>
    </source>
</evidence>
<dbReference type="Gene3D" id="1.10.10.10">
    <property type="entry name" value="Winged helix-like DNA-binding domain superfamily/Winged helix DNA-binding domain"/>
    <property type="match status" value="1"/>
</dbReference>
<dbReference type="InterPro" id="IPR036388">
    <property type="entry name" value="WH-like_DNA-bd_sf"/>
</dbReference>
<dbReference type="InterPro" id="IPR036390">
    <property type="entry name" value="WH_DNA-bd_sf"/>
</dbReference>
<dbReference type="RefSeq" id="WP_288183471.1">
    <property type="nucleotide sequence ID" value="NZ_LT608335.1"/>
</dbReference>
<dbReference type="GO" id="GO:0003677">
    <property type="term" value="F:DNA binding"/>
    <property type="evidence" value="ECO:0007669"/>
    <property type="project" value="UniProtKB-KW"/>
</dbReference>
<accession>A0A212LP54</accession>
<feature type="domain" description="HTH marR-type" evidence="4">
    <location>
        <begin position="43"/>
        <end position="146"/>
    </location>
</feature>
<dbReference type="PANTHER" id="PTHR35790:SF4">
    <property type="entry name" value="HTH-TYPE TRANSCRIPTIONAL REGULATOR PCHR"/>
    <property type="match status" value="1"/>
</dbReference>
<proteinExistence type="predicted"/>